<sequence>MTNDVESFSIPLNRLGPDTAREVYEVGLPRLLDVYAKTDIRCTFYFTGKMVEMVPEAVELVLDHGHEIGCHGYDHSPDRAFDLMDLDEQIRELKRAKDVTEGVSGRIYDFRAPPLRINEYTIRALEETRFTTDSSIA</sequence>
<accession>A0AC61L2Y6</accession>
<dbReference type="EMBL" id="PQXF01000012">
    <property type="protein sequence ID" value="PXF60752.1"/>
    <property type="molecule type" value="Genomic_DNA"/>
</dbReference>
<gene>
    <name evidence="1" type="ORF">C4B59_07970</name>
</gene>
<name>A0AC61L2Y6_9EURY</name>
<evidence type="ECO:0000313" key="1">
    <source>
        <dbReference type="EMBL" id="PXF60752.1"/>
    </source>
</evidence>
<protein>
    <submittedName>
        <fullName evidence="1">Uncharacterized protein</fullName>
    </submittedName>
</protein>
<proteinExistence type="predicted"/>
<comment type="caution">
    <text evidence="1">The sequence shown here is derived from an EMBL/GenBank/DDBJ whole genome shotgun (WGS) entry which is preliminary data.</text>
</comment>
<reference evidence="1" key="1">
    <citation type="submission" date="2018-01" db="EMBL/GenBank/DDBJ databases">
        <authorList>
            <person name="Krukenberg V."/>
        </authorList>
    </citation>
    <scope>NUCLEOTIDE SEQUENCE</scope>
    <source>
        <strain evidence="1">E20ANME2</strain>
    </source>
</reference>
<dbReference type="Proteomes" id="UP000248329">
    <property type="component" value="Unassembled WGS sequence"/>
</dbReference>
<organism evidence="1 2">
    <name type="scientific">Candidatus Methanogaster sp</name>
    <dbReference type="NCBI Taxonomy" id="3386292"/>
    <lineage>
        <taxon>Archaea</taxon>
        <taxon>Methanobacteriati</taxon>
        <taxon>Methanobacteriota</taxon>
        <taxon>Stenosarchaea group</taxon>
        <taxon>Methanomicrobia</taxon>
        <taxon>Methanosarcinales</taxon>
        <taxon>ANME-2 cluster</taxon>
        <taxon>Candidatus Methanogasteraceae</taxon>
        <taxon>Candidatus Methanogaster</taxon>
    </lineage>
</organism>
<evidence type="ECO:0000313" key="2">
    <source>
        <dbReference type="Proteomes" id="UP000248329"/>
    </source>
</evidence>